<reference evidence="5 6" key="1">
    <citation type="submission" date="2019-11" db="EMBL/GenBank/DDBJ databases">
        <title>The genome sequence of Methylocystis heyeri.</title>
        <authorList>
            <person name="Oshkin I.Y."/>
            <person name="Miroshnikov K."/>
            <person name="Dedysh S.N."/>
        </authorList>
    </citation>
    <scope>NUCLEOTIDE SEQUENCE [LARGE SCALE GENOMIC DNA]</scope>
    <source>
        <strain evidence="5 6">H2</strain>
    </source>
</reference>
<evidence type="ECO:0000256" key="3">
    <source>
        <dbReference type="SAM" id="MobiDB-lite"/>
    </source>
</evidence>
<feature type="compositionally biased region" description="Polar residues" evidence="3">
    <location>
        <begin position="16"/>
        <end position="31"/>
    </location>
</feature>
<dbReference type="InterPro" id="IPR023346">
    <property type="entry name" value="Lysozyme-like_dom_sf"/>
</dbReference>
<name>A0A6B8KK75_9HYPH</name>
<accession>A0A6B8KK75</accession>
<organism evidence="5 6">
    <name type="scientific">Methylocystis heyeri</name>
    <dbReference type="NCBI Taxonomy" id="391905"/>
    <lineage>
        <taxon>Bacteria</taxon>
        <taxon>Pseudomonadati</taxon>
        <taxon>Pseudomonadota</taxon>
        <taxon>Alphaproteobacteria</taxon>
        <taxon>Hyphomicrobiales</taxon>
        <taxon>Methylocystaceae</taxon>
        <taxon>Methylocystis</taxon>
    </lineage>
</organism>
<dbReference type="Pfam" id="PF01464">
    <property type="entry name" value="SLT"/>
    <property type="match status" value="1"/>
</dbReference>
<gene>
    <name evidence="5" type="ORF">H2LOC_016590</name>
</gene>
<sequence length="252" mass="27638">MKESSIDPPWPFRTSAPGTNSSCAPAGSTNLLDPPSPSPDGGDSYFELIHREAGAAAMPADLAYAVAFVESGFNPEASGDVGEVGLMQVRPQTAAMLGFRGTNRELATPGANVRYGVAYLAEAWRLAEGDLCRTLMKYRAGHGEERMTARSVEYCARAKDYLKRIGSSLGARSPVAPASVRLNVEQPRRSIEIKTAERKSPRPTALRFAGLSGSDRFWAMHEARIRAMKERVYAKWRQMAHRHARERIASRT</sequence>
<comment type="similarity">
    <text evidence="1">Belongs to the transglycosylase Slt family.</text>
</comment>
<proteinExistence type="inferred from homology"/>
<dbReference type="EMBL" id="CP046052">
    <property type="protein sequence ID" value="QGM48122.1"/>
    <property type="molecule type" value="Genomic_DNA"/>
</dbReference>
<protein>
    <submittedName>
        <fullName evidence="5">Transglycosylase SLT domain-containing protein</fullName>
    </submittedName>
</protein>
<dbReference type="Proteomes" id="UP000309061">
    <property type="component" value="Chromosome"/>
</dbReference>
<dbReference type="PANTHER" id="PTHR37423">
    <property type="entry name" value="SOLUBLE LYTIC MUREIN TRANSGLYCOSYLASE-RELATED"/>
    <property type="match status" value="1"/>
</dbReference>
<feature type="region of interest" description="Disordered" evidence="3">
    <location>
        <begin position="1"/>
        <end position="43"/>
    </location>
</feature>
<dbReference type="AlphaFoldDB" id="A0A6B8KK75"/>
<dbReference type="OrthoDB" id="9788661at2"/>
<dbReference type="KEGG" id="mhey:H2LOC_016590"/>
<dbReference type="PANTHER" id="PTHR37423:SF2">
    <property type="entry name" value="MEMBRANE-BOUND LYTIC MUREIN TRANSGLYCOSYLASE C"/>
    <property type="match status" value="1"/>
</dbReference>
<evidence type="ECO:0000313" key="6">
    <source>
        <dbReference type="Proteomes" id="UP000309061"/>
    </source>
</evidence>
<evidence type="ECO:0000259" key="4">
    <source>
        <dbReference type="Pfam" id="PF01464"/>
    </source>
</evidence>
<evidence type="ECO:0000256" key="1">
    <source>
        <dbReference type="ARBA" id="ARBA00007734"/>
    </source>
</evidence>
<dbReference type="Gene3D" id="1.10.530.10">
    <property type="match status" value="1"/>
</dbReference>
<dbReference type="SUPFAM" id="SSF53955">
    <property type="entry name" value="Lysozyme-like"/>
    <property type="match status" value="1"/>
</dbReference>
<evidence type="ECO:0000256" key="2">
    <source>
        <dbReference type="ARBA" id="ARBA00009387"/>
    </source>
</evidence>
<dbReference type="InterPro" id="IPR008258">
    <property type="entry name" value="Transglycosylase_SLT_dom_1"/>
</dbReference>
<keyword evidence="6" id="KW-1185">Reference proteome</keyword>
<comment type="similarity">
    <text evidence="2">Belongs to the virb1 family.</text>
</comment>
<evidence type="ECO:0000313" key="5">
    <source>
        <dbReference type="EMBL" id="QGM48122.1"/>
    </source>
</evidence>
<feature type="domain" description="Transglycosylase SLT" evidence="4">
    <location>
        <begin position="48"/>
        <end position="151"/>
    </location>
</feature>